<reference evidence="3 4" key="1">
    <citation type="submission" date="2018-01" db="EMBL/GenBank/DDBJ databases">
        <title>Genetic Diversity of Clostridium botulinum in seafood.</title>
        <authorList>
            <person name="Athira V."/>
            <person name="Arun Jyothi P.V."/>
            <person name="Lalitha K.V."/>
            <person name="Joseph T.C."/>
        </authorList>
    </citation>
    <scope>NUCLEOTIDE SEQUENCE [LARGE SCALE GENOMIC DNA]</scope>
    <source>
        <strain evidence="3 4">Mfbjulcb5</strain>
    </source>
</reference>
<dbReference type="SUPFAM" id="SSF52540">
    <property type="entry name" value="P-loop containing nucleoside triphosphate hydrolases"/>
    <property type="match status" value="1"/>
</dbReference>
<dbReference type="InterPro" id="IPR001650">
    <property type="entry name" value="Helicase_C-like"/>
</dbReference>
<dbReference type="Pfam" id="PF13091">
    <property type="entry name" value="PLDc_2"/>
    <property type="match status" value="1"/>
</dbReference>
<dbReference type="SMART" id="SM00490">
    <property type="entry name" value="HELICc"/>
    <property type="match status" value="1"/>
</dbReference>
<proteinExistence type="predicted"/>
<dbReference type="GO" id="GO:0005524">
    <property type="term" value="F:ATP binding"/>
    <property type="evidence" value="ECO:0007669"/>
    <property type="project" value="InterPro"/>
</dbReference>
<dbReference type="CDD" id="cd18799">
    <property type="entry name" value="SF2_C_EcoAI-like"/>
    <property type="match status" value="1"/>
</dbReference>
<evidence type="ECO:0000259" key="1">
    <source>
        <dbReference type="PROSITE" id="PS51192"/>
    </source>
</evidence>
<sequence>MDMITKNKMVTITDNIEFKSIENVNDNLIRNEILKASETGLVNKLIDSNLALTPKLVVNDYSKGSKVLSEIISELNKCEEFFISVAFITNSGILPLLETLKVLKKKGVKGKILTTDYLNFSEPKALKKLLEFPNIEMKLYSKENFHTKGYIFRYKDHYKLIVGSSNLTQTALTKNKEWNLKVSSLEEGSLTEGVISEFNQLWNDADELTIKWIETYEGIYRKQVEFARKSKVPRLSQYKLKPNKMQVEAIQGLEKLRENGQNKGLLISATGTGKTYLSAFELRNYNPKRALFIVHREQIAKQALDSFKNVFGDTRSMGILSGTSKEVEKDFIFCTIQTLSKDEVLQSFGKNKFDYIIIDEVHKAGANSYQKIVNYFNPKFLLGMTATPERSDDFDIFKMFNYNIAYEIRLQQALEEDLLCPFHYFGVSDVTIDGIELDDKTDFKYLVAEERVKHIIDKINFYGYCGERVKGLIFCSDKKEAKELSDIFNKKGYKTVFLTGENSQEERETAIERLEQDETLNSLDYIFTVDIFNEGIDIPSVNQVVMLRPTKSSIVFVQQLGRGLRKNKFKEYVVIIDFVGNYNSNFLIPVALSGDRTFNKDTIRKYVMEGTRVIPGCSTINFDEISKKKIFESIDLANFNNLKLIKESYFNLKQKIGRIPSLNDFDNFDSIDPLRIFSTKLGSYYNFLKKYDKEYDVELNDLEALFIEFISKKLASGKRPHELIMIKNIIHNKVDLIGELKHELKEMYNIDFKQITETNVINVLTNEFPTGSAKKTYSKCIFLERQDNCYIISKGFKKCIENSYFKEMVMELIDFGLSRYNKNYSNRYMNTKFQLYQKYTYEDVCRLLEWEHGEVALNIGGYKYDKITRTYPVFINYDKSDDIENTINYEDRFESESQLIAISKSGRTIQSQDIVQAYNAEKDGVEMTLFVRKNKDDKISKEFYFLGKIKVVGKPNQFTMKNTTKTAVEIRYKLITPVREDIYDYIIS</sequence>
<dbReference type="PANTHER" id="PTHR47396:SF1">
    <property type="entry name" value="ATP-DEPENDENT HELICASE IRC3-RELATED"/>
    <property type="match status" value="1"/>
</dbReference>
<dbReference type="GO" id="GO:0004519">
    <property type="term" value="F:endonuclease activity"/>
    <property type="evidence" value="ECO:0007669"/>
    <property type="project" value="UniProtKB-KW"/>
</dbReference>
<gene>
    <name evidence="3" type="ORF">C3B64_11205</name>
</gene>
<dbReference type="Pfam" id="PF26350">
    <property type="entry name" value="DUF8090"/>
    <property type="match status" value="1"/>
</dbReference>
<dbReference type="EMBL" id="CP027776">
    <property type="protein sequence ID" value="AVP64798.1"/>
    <property type="molecule type" value="Genomic_DNA"/>
</dbReference>
<dbReference type="InterPro" id="IPR025202">
    <property type="entry name" value="PLD-like_dom"/>
</dbReference>
<dbReference type="PANTHER" id="PTHR47396">
    <property type="entry name" value="TYPE I RESTRICTION ENZYME ECOKI R PROTEIN"/>
    <property type="match status" value="1"/>
</dbReference>
<evidence type="ECO:0000313" key="3">
    <source>
        <dbReference type="EMBL" id="AVP64798.1"/>
    </source>
</evidence>
<feature type="domain" description="Helicase ATP-binding" evidence="1">
    <location>
        <begin position="255"/>
        <end position="406"/>
    </location>
</feature>
<evidence type="ECO:0000259" key="2">
    <source>
        <dbReference type="PROSITE" id="PS51194"/>
    </source>
</evidence>
<dbReference type="Gene3D" id="3.30.870.10">
    <property type="entry name" value="Endonuclease Chain A"/>
    <property type="match status" value="1"/>
</dbReference>
<dbReference type="Pfam" id="PF11907">
    <property type="entry name" value="DUF3427"/>
    <property type="match status" value="1"/>
</dbReference>
<accession>A0AAU8YWF2</accession>
<dbReference type="InterPro" id="IPR006935">
    <property type="entry name" value="Helicase/UvrB_N"/>
</dbReference>
<dbReference type="InterPro" id="IPR050742">
    <property type="entry name" value="Helicase_Restrict-Modif_Enz"/>
</dbReference>
<dbReference type="CDD" id="cd09204">
    <property type="entry name" value="PLDc_N_DEXD_b2"/>
    <property type="match status" value="1"/>
</dbReference>
<dbReference type="InterPro" id="IPR021835">
    <property type="entry name" value="DUF3427"/>
</dbReference>
<dbReference type="InterPro" id="IPR027417">
    <property type="entry name" value="P-loop_NTPase"/>
</dbReference>
<name>A0AAU8YWF2_CLOBO</name>
<dbReference type="PROSITE" id="PS51192">
    <property type="entry name" value="HELICASE_ATP_BIND_1"/>
    <property type="match status" value="1"/>
</dbReference>
<dbReference type="Pfam" id="PF00271">
    <property type="entry name" value="Helicase_C"/>
    <property type="match status" value="1"/>
</dbReference>
<keyword evidence="3" id="KW-0378">Hydrolase</keyword>
<feature type="domain" description="Helicase C-terminal" evidence="2">
    <location>
        <begin position="457"/>
        <end position="611"/>
    </location>
</feature>
<dbReference type="Proteomes" id="UP000238070">
    <property type="component" value="Chromosome"/>
</dbReference>
<dbReference type="Gene3D" id="3.40.50.300">
    <property type="entry name" value="P-loop containing nucleotide triphosphate hydrolases"/>
    <property type="match status" value="2"/>
</dbReference>
<dbReference type="GO" id="GO:0016787">
    <property type="term" value="F:hydrolase activity"/>
    <property type="evidence" value="ECO:0007669"/>
    <property type="project" value="InterPro"/>
</dbReference>
<dbReference type="GO" id="GO:0005829">
    <property type="term" value="C:cytosol"/>
    <property type="evidence" value="ECO:0007669"/>
    <property type="project" value="TreeGrafter"/>
</dbReference>
<dbReference type="CDD" id="cd18032">
    <property type="entry name" value="DEXHc_RE_I_III_res"/>
    <property type="match status" value="1"/>
</dbReference>
<dbReference type="PROSITE" id="PS51194">
    <property type="entry name" value="HELICASE_CTER"/>
    <property type="match status" value="1"/>
</dbReference>
<keyword evidence="3" id="KW-0540">Nuclease</keyword>
<dbReference type="SUPFAM" id="SSF56024">
    <property type="entry name" value="Phospholipase D/nuclease"/>
    <property type="match status" value="1"/>
</dbReference>
<organism evidence="3 4">
    <name type="scientific">Clostridium botulinum</name>
    <dbReference type="NCBI Taxonomy" id="1491"/>
    <lineage>
        <taxon>Bacteria</taxon>
        <taxon>Bacillati</taxon>
        <taxon>Bacillota</taxon>
        <taxon>Clostridia</taxon>
        <taxon>Eubacteriales</taxon>
        <taxon>Clostridiaceae</taxon>
        <taxon>Clostridium</taxon>
    </lineage>
</organism>
<protein>
    <submittedName>
        <fullName evidence="3">NgoFVII family restriction endonuclease</fullName>
    </submittedName>
</protein>
<dbReference type="Pfam" id="PF04851">
    <property type="entry name" value="ResIII"/>
    <property type="match status" value="1"/>
</dbReference>
<dbReference type="InterPro" id="IPR058403">
    <property type="entry name" value="DUF8090"/>
</dbReference>
<dbReference type="AlphaFoldDB" id="A0AAU8YWF2"/>
<evidence type="ECO:0000313" key="4">
    <source>
        <dbReference type="Proteomes" id="UP000238070"/>
    </source>
</evidence>
<dbReference type="InterPro" id="IPR014001">
    <property type="entry name" value="Helicase_ATP-bd"/>
</dbReference>
<dbReference type="GO" id="GO:0003677">
    <property type="term" value="F:DNA binding"/>
    <property type="evidence" value="ECO:0007669"/>
    <property type="project" value="InterPro"/>
</dbReference>
<keyword evidence="3" id="KW-0255">Endonuclease</keyword>
<dbReference type="SMART" id="SM00487">
    <property type="entry name" value="DEXDc"/>
    <property type="match status" value="1"/>
</dbReference>